<evidence type="ECO:0000256" key="1">
    <source>
        <dbReference type="ARBA" id="ARBA00004914"/>
    </source>
</evidence>
<dbReference type="SUPFAM" id="SSF49899">
    <property type="entry name" value="Concanavalin A-like lectins/glucanases"/>
    <property type="match status" value="1"/>
</dbReference>
<comment type="subcellular location">
    <subcellularLocation>
        <location evidence="9">Cytoplasm</location>
    </subcellularLocation>
</comment>
<dbReference type="InterPro" id="IPR013189">
    <property type="entry name" value="Glyco_hydro_32_C"/>
</dbReference>
<evidence type="ECO:0000259" key="11">
    <source>
        <dbReference type="Pfam" id="PF08244"/>
    </source>
</evidence>
<keyword evidence="6 8" id="KW-0326">Glycosidase</keyword>
<dbReference type="UniPathway" id="UPA00238"/>
<dbReference type="PROSITE" id="PS00609">
    <property type="entry name" value="GLYCOSYL_HYDROL_F32"/>
    <property type="match status" value="1"/>
</dbReference>
<evidence type="ECO:0000256" key="9">
    <source>
        <dbReference type="RuleBase" id="RU365015"/>
    </source>
</evidence>
<dbReference type="Pfam" id="PF08244">
    <property type="entry name" value="Glyco_hydro_32C"/>
    <property type="match status" value="1"/>
</dbReference>
<comment type="pathway">
    <text evidence="1 9">Glycan biosynthesis; sucrose metabolism.</text>
</comment>
<protein>
    <recommendedName>
        <fullName evidence="4 8">Sucrose-6-phosphate hydrolase</fullName>
        <ecNumber evidence="3 8">3.2.1.26</ecNumber>
    </recommendedName>
    <alternativeName>
        <fullName evidence="7 9">Invertase</fullName>
    </alternativeName>
</protein>
<proteinExistence type="inferred from homology"/>
<dbReference type="PANTHER" id="PTHR43101">
    <property type="entry name" value="BETA-FRUCTOSIDASE"/>
    <property type="match status" value="1"/>
</dbReference>
<dbReference type="EC" id="3.2.1.26" evidence="3 8"/>
<feature type="domain" description="Glycosyl hydrolase family 32 N-terminal" evidence="10">
    <location>
        <begin position="15"/>
        <end position="329"/>
    </location>
</feature>
<dbReference type="STRING" id="39482.ERS852491_03749"/>
<dbReference type="PANTHER" id="PTHR43101:SF1">
    <property type="entry name" value="BETA-FRUCTOSIDASE"/>
    <property type="match status" value="1"/>
</dbReference>
<dbReference type="EMBL" id="CYZU01000044">
    <property type="protein sequence ID" value="CUO93161.1"/>
    <property type="molecule type" value="Genomic_DNA"/>
</dbReference>
<evidence type="ECO:0000313" key="12">
    <source>
        <dbReference type="EMBL" id="CUO93161.1"/>
    </source>
</evidence>
<dbReference type="SMART" id="SM00640">
    <property type="entry name" value="Glyco_32"/>
    <property type="match status" value="1"/>
</dbReference>
<name>A0A174J391_9FIRM</name>
<dbReference type="GO" id="GO:0004564">
    <property type="term" value="F:beta-fructofuranosidase activity"/>
    <property type="evidence" value="ECO:0007669"/>
    <property type="project" value="UniProtKB-EC"/>
</dbReference>
<evidence type="ECO:0000259" key="10">
    <source>
        <dbReference type="Pfam" id="PF00251"/>
    </source>
</evidence>
<dbReference type="InterPro" id="IPR013320">
    <property type="entry name" value="ConA-like_dom_sf"/>
</dbReference>
<gene>
    <name evidence="12" type="primary">scrB</name>
    <name evidence="12" type="ORF">ERS852491_03749</name>
</gene>
<comment type="function">
    <text evidence="9">Enables the bacterium to metabolize sucrose as a sole carbon source.</text>
</comment>
<dbReference type="SUPFAM" id="SSF75005">
    <property type="entry name" value="Arabinanase/levansucrase/invertase"/>
    <property type="match status" value="1"/>
</dbReference>
<evidence type="ECO:0000256" key="7">
    <source>
        <dbReference type="ARBA" id="ARBA00033367"/>
    </source>
</evidence>
<organism evidence="12 13">
    <name type="scientific">Faecalicatena contorta</name>
    <dbReference type="NCBI Taxonomy" id="39482"/>
    <lineage>
        <taxon>Bacteria</taxon>
        <taxon>Bacillati</taxon>
        <taxon>Bacillota</taxon>
        <taxon>Clostridia</taxon>
        <taxon>Lachnospirales</taxon>
        <taxon>Lachnospiraceae</taxon>
        <taxon>Faecalicatena</taxon>
    </lineage>
</organism>
<accession>A0A174J391</accession>
<dbReference type="OrthoDB" id="9759709at2"/>
<dbReference type="InterPro" id="IPR013148">
    <property type="entry name" value="Glyco_hydro_32_N"/>
</dbReference>
<dbReference type="InterPro" id="IPR051214">
    <property type="entry name" value="GH32_Enzymes"/>
</dbReference>
<evidence type="ECO:0000256" key="8">
    <source>
        <dbReference type="RuleBase" id="RU362110"/>
    </source>
</evidence>
<dbReference type="GO" id="GO:0005737">
    <property type="term" value="C:cytoplasm"/>
    <property type="evidence" value="ECO:0007669"/>
    <property type="project" value="UniProtKB-SubCell"/>
</dbReference>
<keyword evidence="5 8" id="KW-0378">Hydrolase</keyword>
<dbReference type="CDD" id="cd18623">
    <property type="entry name" value="GH32_ScrB-like"/>
    <property type="match status" value="1"/>
</dbReference>
<reference evidence="12 13" key="1">
    <citation type="submission" date="2015-09" db="EMBL/GenBank/DDBJ databases">
        <authorList>
            <consortium name="Pathogen Informatics"/>
        </authorList>
    </citation>
    <scope>NUCLEOTIDE SEQUENCE [LARGE SCALE GENOMIC DNA]</scope>
    <source>
        <strain evidence="12 13">2789STDY5834876</strain>
    </source>
</reference>
<sequence>MLEMNWSDKWRLGLHLMPPTGWLNDPNGLCQFQGVYHVFFQYSPDNPEGGRKCWGHYTSTDLLEWQYAGIALSPDAEFDRNGVYSGSAVVSEGEMYLFYTGNVKLEGDYNYITDGRQSNTVLTGSEDGLNFGEKKCLMTNEDYPDHLTCHIRDPKVVTGKSIGIEDDNFYMFLGARTKDDRGVVLVYKSPDLESWEHTNILTGEKRFGYMWECPDAFMLGEKKILSVSPQGVETRGIDYQNVYQSGYFELDGSFDGTYRLKNFREWDRGFDFYAPQTFLDEQGRRLLIGWIGMPDDQEQCNPTVKDGWQNALTVPREVFLKDEKVMQYPAEELLSLRKEEQTLEPGKASDKMQCYDIEITMLENTDMTLVISEGITLCYSRSDKMFTVTFLEEQNLGYGRKSRAVYLDECRSVRILADTTCLEVYLNGGEEVFTTRFYTEDGMSSFRAEKGDMEIKYWVMEPMKVKL</sequence>
<evidence type="ECO:0000256" key="6">
    <source>
        <dbReference type="ARBA" id="ARBA00023295"/>
    </source>
</evidence>
<evidence type="ECO:0000256" key="5">
    <source>
        <dbReference type="ARBA" id="ARBA00022801"/>
    </source>
</evidence>
<evidence type="ECO:0000313" key="13">
    <source>
        <dbReference type="Proteomes" id="UP000095544"/>
    </source>
</evidence>
<dbReference type="InterPro" id="IPR001362">
    <property type="entry name" value="Glyco_hydro_32"/>
</dbReference>
<dbReference type="RefSeq" id="WP_055154647.1">
    <property type="nucleotide sequence ID" value="NZ_CYZU01000044.1"/>
</dbReference>
<comment type="similarity">
    <text evidence="2 8">Belongs to the glycosyl hydrolase 32 family.</text>
</comment>
<dbReference type="Pfam" id="PF00251">
    <property type="entry name" value="Glyco_hydro_32N"/>
    <property type="match status" value="1"/>
</dbReference>
<dbReference type="Gene3D" id="2.115.10.20">
    <property type="entry name" value="Glycosyl hydrolase domain, family 43"/>
    <property type="match status" value="1"/>
</dbReference>
<dbReference type="InterPro" id="IPR006232">
    <property type="entry name" value="Suc6P_hydrolase"/>
</dbReference>
<feature type="domain" description="Glycosyl hydrolase family 32 C-terminal" evidence="11">
    <location>
        <begin position="346"/>
        <end position="453"/>
    </location>
</feature>
<dbReference type="Proteomes" id="UP000095544">
    <property type="component" value="Unassembled WGS sequence"/>
</dbReference>
<evidence type="ECO:0000256" key="3">
    <source>
        <dbReference type="ARBA" id="ARBA00012758"/>
    </source>
</evidence>
<evidence type="ECO:0000256" key="2">
    <source>
        <dbReference type="ARBA" id="ARBA00009902"/>
    </source>
</evidence>
<dbReference type="NCBIfam" id="TIGR01322">
    <property type="entry name" value="scrB_fam"/>
    <property type="match status" value="1"/>
</dbReference>
<dbReference type="GO" id="GO:0005985">
    <property type="term" value="P:sucrose metabolic process"/>
    <property type="evidence" value="ECO:0007669"/>
    <property type="project" value="UniProtKB-UniPathway"/>
</dbReference>
<dbReference type="AlphaFoldDB" id="A0A174J391"/>
<keyword evidence="9" id="KW-0119">Carbohydrate metabolism</keyword>
<keyword evidence="9" id="KW-0963">Cytoplasm</keyword>
<dbReference type="Gene3D" id="2.60.120.560">
    <property type="entry name" value="Exo-inulinase, domain 1"/>
    <property type="match status" value="1"/>
</dbReference>
<comment type="catalytic activity">
    <reaction evidence="8">
        <text>Hydrolysis of terminal non-reducing beta-D-fructofuranoside residues in beta-D-fructofuranosides.</text>
        <dbReference type="EC" id="3.2.1.26"/>
    </reaction>
</comment>
<evidence type="ECO:0000256" key="4">
    <source>
        <dbReference type="ARBA" id="ARBA00019623"/>
    </source>
</evidence>
<dbReference type="InterPro" id="IPR023296">
    <property type="entry name" value="Glyco_hydro_beta-prop_sf"/>
</dbReference>
<dbReference type="InterPro" id="IPR018053">
    <property type="entry name" value="Glyco_hydro_32_AS"/>
</dbReference>